<name>A0AAV3UPE6_9EURY</name>
<dbReference type="EMBL" id="BAABKX010000022">
    <property type="protein sequence ID" value="GAA5061879.1"/>
    <property type="molecule type" value="Genomic_DNA"/>
</dbReference>
<comment type="caution">
    <text evidence="2">The sequence shown here is derived from an EMBL/GenBank/DDBJ whole genome shotgun (WGS) entry which is preliminary data.</text>
</comment>
<proteinExistence type="predicted"/>
<feature type="compositionally biased region" description="Low complexity" evidence="1">
    <location>
        <begin position="372"/>
        <end position="387"/>
    </location>
</feature>
<feature type="region of interest" description="Disordered" evidence="1">
    <location>
        <begin position="350"/>
        <end position="404"/>
    </location>
</feature>
<reference evidence="2 3" key="1">
    <citation type="journal article" date="2019" name="Int. J. Syst. Evol. Microbiol.">
        <title>The Global Catalogue of Microorganisms (GCM) 10K type strain sequencing project: providing services to taxonomists for standard genome sequencing and annotation.</title>
        <authorList>
            <consortium name="The Broad Institute Genomics Platform"/>
            <consortium name="The Broad Institute Genome Sequencing Center for Infectious Disease"/>
            <person name="Wu L."/>
            <person name="Ma J."/>
        </authorList>
    </citation>
    <scope>NUCLEOTIDE SEQUENCE [LARGE SCALE GENOMIC DNA]</scope>
    <source>
        <strain evidence="2 3">JCM 17504</strain>
    </source>
</reference>
<organism evidence="2 3">
    <name type="scientific">Haladaptatus pallidirubidus</name>
    <dbReference type="NCBI Taxonomy" id="1008152"/>
    <lineage>
        <taxon>Archaea</taxon>
        <taxon>Methanobacteriati</taxon>
        <taxon>Methanobacteriota</taxon>
        <taxon>Stenosarchaea group</taxon>
        <taxon>Halobacteria</taxon>
        <taxon>Halobacteriales</taxon>
        <taxon>Haladaptataceae</taxon>
        <taxon>Haladaptatus</taxon>
    </lineage>
</organism>
<evidence type="ECO:0000313" key="3">
    <source>
        <dbReference type="Proteomes" id="UP001501729"/>
    </source>
</evidence>
<dbReference type="Gene3D" id="2.120.10.10">
    <property type="match status" value="1"/>
</dbReference>
<sequence length="404" mass="44500">MLATGGQTAAAEAESGGFIDADPIDARPLDGEEPDWTLYRTAEDTGTDTDMRALKVGVYDEQVGKTFITYMGAEGPAPTYVQEFNHANDKWTPKKQVGDSFDDSHNYPTMVQGDNGRLHVFHGCHNSPLRHATPSASHTVRGEWTDEAIEEAEGASYPMPFVADNGDLYVFYRETYVLGEDPGDEEYDTAYRPLRYVRSTDGGETWTNSVELTGHAGAVNDGRRDNWLNEIYAEQLHHESAGNGNPERVHFTWMISGGLDEDGEHSHGHYLQNVYYAYFTPHNLHWHTADGKDLGQSITPEEMDEHCIVENTLESDKFTRRHSVPFDKWVNVTADGRPILLYCLRAPSGMEPGGTSARSPPGRAPGGRKAISSTTPTPSTAWSASATNRSGTTPAAAIRSISTW</sequence>
<accession>A0AAV3UPE6</accession>
<feature type="region of interest" description="Disordered" evidence="1">
    <location>
        <begin position="1"/>
        <end position="34"/>
    </location>
</feature>
<dbReference type="InterPro" id="IPR036278">
    <property type="entry name" value="Sialidase_sf"/>
</dbReference>
<evidence type="ECO:0000256" key="1">
    <source>
        <dbReference type="SAM" id="MobiDB-lite"/>
    </source>
</evidence>
<evidence type="ECO:0000313" key="2">
    <source>
        <dbReference type="EMBL" id="GAA5061879.1"/>
    </source>
</evidence>
<gene>
    <name evidence="2" type="ORF">GCM10025751_48450</name>
</gene>
<keyword evidence="3" id="KW-1185">Reference proteome</keyword>
<dbReference type="SUPFAM" id="SSF50939">
    <property type="entry name" value="Sialidases"/>
    <property type="match status" value="2"/>
</dbReference>
<dbReference type="Proteomes" id="UP001501729">
    <property type="component" value="Unassembled WGS sequence"/>
</dbReference>
<dbReference type="Pfam" id="PF15892">
    <property type="entry name" value="BNR_4"/>
    <property type="match status" value="1"/>
</dbReference>
<dbReference type="AlphaFoldDB" id="A0AAV3UPE6"/>
<evidence type="ECO:0008006" key="4">
    <source>
        <dbReference type="Google" id="ProtNLM"/>
    </source>
</evidence>
<feature type="compositionally biased region" description="Low complexity" evidence="1">
    <location>
        <begin position="1"/>
        <end position="17"/>
    </location>
</feature>
<protein>
    <recommendedName>
        <fullName evidence="4">BNR repeat-containing family member</fullName>
    </recommendedName>
</protein>